<evidence type="ECO:0000256" key="1">
    <source>
        <dbReference type="ARBA" id="ARBA00004567"/>
    </source>
</evidence>
<evidence type="ECO:0000256" key="6">
    <source>
        <dbReference type="ARBA" id="ARBA00023010"/>
    </source>
</evidence>
<accession>H1UUL1</accession>
<organism evidence="10">
    <name type="scientific">Drosophila melanogaster</name>
    <name type="common">Fruit fly</name>
    <dbReference type="NCBI Taxonomy" id="7227"/>
    <lineage>
        <taxon>Eukaryota</taxon>
        <taxon>Metazoa</taxon>
        <taxon>Ecdysozoa</taxon>
        <taxon>Arthropoda</taxon>
        <taxon>Hexapoda</taxon>
        <taxon>Insecta</taxon>
        <taxon>Pterygota</taxon>
        <taxon>Neoptera</taxon>
        <taxon>Endopterygota</taxon>
        <taxon>Diptera</taxon>
        <taxon>Brachycera</taxon>
        <taxon>Muscomorpha</taxon>
        <taxon>Ephydroidea</taxon>
        <taxon>Drosophilidae</taxon>
        <taxon>Drosophila</taxon>
        <taxon>Sophophora</taxon>
    </lineage>
</organism>
<keyword evidence="7 9" id="KW-0906">Nuclear pore complex</keyword>
<dbReference type="PANTHER" id="PTHR13373">
    <property type="entry name" value="FROUNT PROTEIN-RELATED"/>
    <property type="match status" value="1"/>
</dbReference>
<feature type="non-terminal residue" evidence="10">
    <location>
        <position position="1"/>
    </location>
</feature>
<dbReference type="GO" id="GO:0015031">
    <property type="term" value="P:protein transport"/>
    <property type="evidence" value="ECO:0007669"/>
    <property type="project" value="UniProtKB-KW"/>
</dbReference>
<gene>
    <name evidence="10" type="primary">Nup75-RA</name>
</gene>
<keyword evidence="3 9" id="KW-0813">Transport</keyword>
<evidence type="ECO:0000256" key="5">
    <source>
        <dbReference type="ARBA" id="ARBA00022927"/>
    </source>
</evidence>
<keyword evidence="8 9" id="KW-0539">Nucleus</keyword>
<evidence type="ECO:0000256" key="7">
    <source>
        <dbReference type="ARBA" id="ARBA00023132"/>
    </source>
</evidence>
<keyword evidence="5 9" id="KW-0653">Protein transport</keyword>
<evidence type="ECO:0000256" key="9">
    <source>
        <dbReference type="RuleBase" id="RU365073"/>
    </source>
</evidence>
<dbReference type="ExpressionAtlas" id="H1UUL1">
    <property type="expression patterns" value="baseline and differential"/>
</dbReference>
<dbReference type="HOGENOM" id="CLU_027342_0_0_1"/>
<protein>
    <recommendedName>
        <fullName evidence="9">Nuclear pore complex protein Nup75</fullName>
    </recommendedName>
    <alternativeName>
        <fullName evidence="9">Nucleoporin Nup85</fullName>
    </alternativeName>
</protein>
<evidence type="ECO:0000256" key="3">
    <source>
        <dbReference type="ARBA" id="ARBA00022448"/>
    </source>
</evidence>
<dbReference type="EMBL" id="BT133096">
    <property type="protein sequence ID" value="AEX98016.1"/>
    <property type="molecule type" value="mRNA"/>
</dbReference>
<proteinExistence type="evidence at transcript level"/>
<dbReference type="GO" id="GO:0031965">
    <property type="term" value="C:nuclear membrane"/>
    <property type="evidence" value="ECO:0007669"/>
    <property type="project" value="UniProtKB-UniRule"/>
</dbReference>
<keyword evidence="4 9" id="KW-0509">mRNA transport</keyword>
<dbReference type="InterPro" id="IPR011502">
    <property type="entry name" value="Nucleoporin_Nup85"/>
</dbReference>
<dbReference type="VEuPathDB" id="VectorBase:FBgn0034310"/>
<dbReference type="OrthoDB" id="17644at2759"/>
<evidence type="ECO:0000256" key="2">
    <source>
        <dbReference type="ARBA" id="ARBA00005573"/>
    </source>
</evidence>
<dbReference type="PANTHER" id="PTHR13373:SF21">
    <property type="entry name" value="NUCLEAR PORE COMPLEX PROTEIN NUP85"/>
    <property type="match status" value="1"/>
</dbReference>
<comment type="function">
    <text evidence="9">Functions as a component of the nuclear pore complex (NPC).</text>
</comment>
<dbReference type="Pfam" id="PF07575">
    <property type="entry name" value="Nucleopor_Nup85"/>
    <property type="match status" value="1"/>
</dbReference>
<dbReference type="AlphaFoldDB" id="H1UUL1"/>
<evidence type="ECO:0000256" key="8">
    <source>
        <dbReference type="ARBA" id="ARBA00023242"/>
    </source>
</evidence>
<reference evidence="10" key="1">
    <citation type="submission" date="2012-01" db="EMBL/GenBank/DDBJ databases">
        <authorList>
            <person name="Carlson J."/>
            <person name="Booth B."/>
            <person name="Frise E."/>
            <person name="Park S."/>
            <person name="Wan K."/>
            <person name="Yu C."/>
            <person name="Celniker S."/>
        </authorList>
    </citation>
    <scope>NUCLEOTIDE SEQUENCE</scope>
</reference>
<name>H1UUL1_DROME</name>
<dbReference type="Bgee" id="FBgn0034310">
    <property type="expression patterns" value="Expressed in embryonic/larval hemocyte (Drosophila) and 49 other cell types or tissues"/>
</dbReference>
<keyword evidence="6 9" id="KW-0811">Translocation</keyword>
<dbReference type="GO" id="GO:0005643">
    <property type="term" value="C:nuclear pore"/>
    <property type="evidence" value="ECO:0007669"/>
    <property type="project" value="UniProtKB-SubCell"/>
</dbReference>
<dbReference type="GO" id="GO:0051028">
    <property type="term" value="P:mRNA transport"/>
    <property type="evidence" value="ECO:0007669"/>
    <property type="project" value="UniProtKB-KW"/>
</dbReference>
<comment type="subcellular location">
    <subcellularLocation>
        <location evidence="1 9">Nucleus</location>
        <location evidence="1 9">Nuclear pore complex</location>
    </subcellularLocation>
</comment>
<comment type="similarity">
    <text evidence="2 9">Belongs to the nucleoporin Nup85 family.</text>
</comment>
<evidence type="ECO:0000313" key="10">
    <source>
        <dbReference type="EMBL" id="AEX98016.1"/>
    </source>
</evidence>
<sequence length="687" mass="79136">SITSNESFRIYKEEKHKANMSDSGVFAFELGDDLATRCGNTLTGVFVPGSRIALSAYRHVTHSSRDEPTENAGQVPVLIYMAQESTLFDEPVLRSVLAEANATFATLQQLGSRATRAEYVNISRAYRSIVRSCLEKLEQAKKSPEVQTDEARLQRLCDAIVVFYAAECLWHLFEILYIQSNQLVVPQLLDWARFHSPHAEDRATDLLLMGEEASESDDYWSIVKSLIMLGEIDVTRAVLSQNRKAGQTSFKAAEQILKSMPVYQEGYALQKFHSQWEFWHVDTERKIQSGLFATEPELEQLIRLVAGDSEQWDAGIKESQDFYEYLPGYLLFTKPTCKPFELKIAAAKWLNRWCLLRPEREQCSMNRMVSQLMDHDLRLFIYDAQKLNDTHWFSTHLIDLIHHCGQLKSYFDQNNIDLPALRHSMIYEYGSYLMTSHNMWQLGIDYLDCCKQEGQAAIELLLPRITLRSERQATKLINLARQRGLISVEREICKVLSKRSYDNERYGNALEWAIRSKDVLLVTAVADFILKHYSKTGCMLCPDTIANVGGRMFASPRLVFLSKYFEFYEFYRTRDFLSASELLVNLLESKITPDYFWPSLLIDSMPLLESKDPKIFAKETVAILHHIETDLVPIIERDVSKYGKHHTETVFKDYRVENVDEIMNLLRLACARNLARALIIENTLPVV</sequence>
<evidence type="ECO:0000256" key="4">
    <source>
        <dbReference type="ARBA" id="ARBA00022816"/>
    </source>
</evidence>
<comment type="subunit">
    <text evidence="9">Component of the nuclear pore complex (NPC).</text>
</comment>
<keyword evidence="9" id="KW-0472">Membrane</keyword>